<dbReference type="InterPro" id="IPR040570">
    <property type="entry name" value="LAL_C2"/>
</dbReference>
<dbReference type="Gene3D" id="3.30.1490.20">
    <property type="entry name" value="ATP-grasp fold, A domain"/>
    <property type="match status" value="1"/>
</dbReference>
<dbReference type="EMBL" id="VIWY01000001">
    <property type="protein sequence ID" value="TWG26295.1"/>
    <property type="molecule type" value="Genomic_DNA"/>
</dbReference>
<keyword evidence="2 4" id="KW-0547">Nucleotide-binding</keyword>
<keyword evidence="3 4" id="KW-0067">ATP-binding</keyword>
<dbReference type="PROSITE" id="PS50975">
    <property type="entry name" value="ATP_GRASP"/>
    <property type="match status" value="1"/>
</dbReference>
<dbReference type="InterPro" id="IPR013815">
    <property type="entry name" value="ATP_grasp_subdomain_1"/>
</dbReference>
<evidence type="ECO:0000256" key="4">
    <source>
        <dbReference type="PROSITE-ProRule" id="PRU00409"/>
    </source>
</evidence>
<dbReference type="GO" id="GO:0046872">
    <property type="term" value="F:metal ion binding"/>
    <property type="evidence" value="ECO:0007669"/>
    <property type="project" value="InterPro"/>
</dbReference>
<evidence type="ECO:0000313" key="6">
    <source>
        <dbReference type="EMBL" id="TWG26295.1"/>
    </source>
</evidence>
<evidence type="ECO:0000313" key="7">
    <source>
        <dbReference type="Proteomes" id="UP000320239"/>
    </source>
</evidence>
<organism evidence="6 7">
    <name type="scientific">Actinoplanes teichomyceticus</name>
    <dbReference type="NCBI Taxonomy" id="1867"/>
    <lineage>
        <taxon>Bacteria</taxon>
        <taxon>Bacillati</taxon>
        <taxon>Actinomycetota</taxon>
        <taxon>Actinomycetes</taxon>
        <taxon>Micromonosporales</taxon>
        <taxon>Micromonosporaceae</taxon>
        <taxon>Actinoplanes</taxon>
    </lineage>
</organism>
<protein>
    <submittedName>
        <fullName evidence="6">Biotin carboxylase</fullName>
    </submittedName>
</protein>
<evidence type="ECO:0000256" key="3">
    <source>
        <dbReference type="ARBA" id="ARBA00022840"/>
    </source>
</evidence>
<accession>A0A561WQZ6</accession>
<keyword evidence="1" id="KW-0436">Ligase</keyword>
<dbReference type="RefSeq" id="WP_203723557.1">
    <property type="nucleotide sequence ID" value="NZ_BOMX01000028.1"/>
</dbReference>
<sequence length="410" mass="43751">MTRPSAVATVLFVGGKRTEAMDAAHSVGMTIGYLGPKDALSGRHQELAEIVLLLPDVSPDRMVRAAVALYGVQPYDLAITMNDTYLQAVAQINHELGLTTNPLETVTAVNDKAFMREVLRGDEVGQVASAEVRSAQDLLALAGTLGFPLILKPTQGTGSRDIHAVHDEARLRELAGELDFSLPGQQTSAPWLAEEYLVGQEFSVETFSAAGEHHLLAVTEKFKTPNFVEIGHLVPARITAEQRDLIGAEVRRVLTALGVREGPAHTELILTDRGPRVIETHTRPGGDAIVELVRLAAGFDIQELTFTWLAGKPLDLTPRPQAAAAAIWFLTLPEGEVTAVGGLDQARAAEGVELAVLTAAVGDLIPPLRNSWDRQGEALAIGPDPDTALQLAQQAVGRIQVEVVPSTASV</sequence>
<feature type="domain" description="ATP-grasp" evidence="5">
    <location>
        <begin position="116"/>
        <end position="310"/>
    </location>
</feature>
<evidence type="ECO:0000259" key="5">
    <source>
        <dbReference type="PROSITE" id="PS50975"/>
    </source>
</evidence>
<dbReference type="GO" id="GO:0016874">
    <property type="term" value="F:ligase activity"/>
    <property type="evidence" value="ECO:0007669"/>
    <property type="project" value="UniProtKB-KW"/>
</dbReference>
<comment type="caution">
    <text evidence="6">The sequence shown here is derived from an EMBL/GenBank/DDBJ whole genome shotgun (WGS) entry which is preliminary data.</text>
</comment>
<dbReference type="Gene3D" id="3.40.50.20">
    <property type="match status" value="1"/>
</dbReference>
<dbReference type="PANTHER" id="PTHR43585">
    <property type="entry name" value="FUMIPYRROLE BIOSYNTHESIS PROTEIN C"/>
    <property type="match status" value="1"/>
</dbReference>
<dbReference type="AlphaFoldDB" id="A0A561WQZ6"/>
<name>A0A561WQZ6_ACTTI</name>
<keyword evidence="7" id="KW-1185">Reference proteome</keyword>
<dbReference type="PANTHER" id="PTHR43585:SF2">
    <property type="entry name" value="ATP-GRASP ENZYME FSQD"/>
    <property type="match status" value="1"/>
</dbReference>
<reference evidence="6 7" key="1">
    <citation type="submission" date="2019-06" db="EMBL/GenBank/DDBJ databases">
        <title>Sequencing the genomes of 1000 actinobacteria strains.</title>
        <authorList>
            <person name="Klenk H.-P."/>
        </authorList>
    </citation>
    <scope>NUCLEOTIDE SEQUENCE [LARGE SCALE GENOMIC DNA]</scope>
    <source>
        <strain evidence="6 7">DSM 43866</strain>
    </source>
</reference>
<proteinExistence type="predicted"/>
<dbReference type="Proteomes" id="UP000320239">
    <property type="component" value="Unassembled WGS sequence"/>
</dbReference>
<dbReference type="Gene3D" id="3.30.470.20">
    <property type="entry name" value="ATP-grasp fold, B domain"/>
    <property type="match status" value="1"/>
</dbReference>
<evidence type="ECO:0000256" key="2">
    <source>
        <dbReference type="ARBA" id="ARBA00022741"/>
    </source>
</evidence>
<dbReference type="GO" id="GO:0005524">
    <property type="term" value="F:ATP binding"/>
    <property type="evidence" value="ECO:0007669"/>
    <property type="project" value="UniProtKB-UniRule"/>
</dbReference>
<dbReference type="Pfam" id="PF18603">
    <property type="entry name" value="LAL_C2"/>
    <property type="match status" value="1"/>
</dbReference>
<dbReference type="InterPro" id="IPR052032">
    <property type="entry name" value="ATP-dep_AA_Ligase"/>
</dbReference>
<dbReference type="Pfam" id="PF13535">
    <property type="entry name" value="ATP-grasp_4"/>
    <property type="match status" value="1"/>
</dbReference>
<dbReference type="InterPro" id="IPR011761">
    <property type="entry name" value="ATP-grasp"/>
</dbReference>
<evidence type="ECO:0000256" key="1">
    <source>
        <dbReference type="ARBA" id="ARBA00022598"/>
    </source>
</evidence>
<gene>
    <name evidence="6" type="ORF">FHX34_1011276</name>
</gene>
<dbReference type="SUPFAM" id="SSF56059">
    <property type="entry name" value="Glutathione synthetase ATP-binding domain-like"/>
    <property type="match status" value="1"/>
</dbReference>